<dbReference type="UniPathway" id="UPA00253">
    <property type="reaction ID" value="UER00329"/>
</dbReference>
<feature type="domain" description="Aminotransferase class V" evidence="6">
    <location>
        <begin position="104"/>
        <end position="182"/>
    </location>
</feature>
<dbReference type="OrthoDB" id="5978656at2759"/>
<dbReference type="Pfam" id="PF00266">
    <property type="entry name" value="Aminotran_5"/>
    <property type="match status" value="1"/>
</dbReference>
<evidence type="ECO:0000256" key="4">
    <source>
        <dbReference type="ARBA" id="ARBA00022898"/>
    </source>
</evidence>
<dbReference type="GO" id="GO:0043420">
    <property type="term" value="P:anthranilate metabolic process"/>
    <property type="evidence" value="ECO:0007669"/>
    <property type="project" value="UniProtKB-UniRule"/>
</dbReference>
<keyword evidence="3 5" id="KW-0378">Hydrolase</keyword>
<dbReference type="GO" id="GO:0097053">
    <property type="term" value="P:L-kynurenine catabolic process"/>
    <property type="evidence" value="ECO:0007669"/>
    <property type="project" value="UniProtKB-UniRule"/>
</dbReference>
<dbReference type="PANTHER" id="PTHR14084:SF2">
    <property type="entry name" value="KYNURENINASE 2"/>
    <property type="match status" value="1"/>
</dbReference>
<dbReference type="PANTHER" id="PTHR14084">
    <property type="entry name" value="KYNURENINASE"/>
    <property type="match status" value="1"/>
</dbReference>
<dbReference type="EMBL" id="KB933340">
    <property type="protein sequence ID" value="EON96447.1"/>
    <property type="molecule type" value="Genomic_DNA"/>
</dbReference>
<dbReference type="GO" id="GO:0034354">
    <property type="term" value="P:'de novo' NAD+ biosynthetic process from L-tryptophan"/>
    <property type="evidence" value="ECO:0007669"/>
    <property type="project" value="UniProtKB-UniRule"/>
</dbReference>
<feature type="binding site" evidence="5">
    <location>
        <position position="234"/>
    </location>
    <ligand>
        <name>pyridoxal 5'-phosphate</name>
        <dbReference type="ChEBI" id="CHEBI:597326"/>
    </ligand>
</feature>
<comment type="similarity">
    <text evidence="5">Belongs to the kynureninase family.</text>
</comment>
<evidence type="ECO:0000313" key="8">
    <source>
        <dbReference type="Proteomes" id="UP000014074"/>
    </source>
</evidence>
<dbReference type="RefSeq" id="XP_007918756.1">
    <property type="nucleotide sequence ID" value="XM_007920565.1"/>
</dbReference>
<name>R8BAZ2_PHAM7</name>
<dbReference type="NCBIfam" id="TIGR01814">
    <property type="entry name" value="kynureninase"/>
    <property type="match status" value="1"/>
</dbReference>
<dbReference type="FunFam" id="3.40.640.10:FF:000031">
    <property type="entry name" value="Kynureninase"/>
    <property type="match status" value="1"/>
</dbReference>
<dbReference type="GO" id="GO:0019805">
    <property type="term" value="P:quinolinate biosynthetic process"/>
    <property type="evidence" value="ECO:0007669"/>
    <property type="project" value="UniProtKB-UniRule"/>
</dbReference>
<dbReference type="GeneID" id="19328859"/>
<dbReference type="InterPro" id="IPR015422">
    <property type="entry name" value="PyrdxlP-dep_Trfase_small"/>
</dbReference>
<comment type="catalytic activity">
    <reaction evidence="5">
        <text>3-hydroxy-L-kynurenine + H2O = 3-hydroxyanthranilate + L-alanine + H(+)</text>
        <dbReference type="Rhea" id="RHEA:25143"/>
        <dbReference type="ChEBI" id="CHEBI:15377"/>
        <dbReference type="ChEBI" id="CHEBI:15378"/>
        <dbReference type="ChEBI" id="CHEBI:36559"/>
        <dbReference type="ChEBI" id="CHEBI:57972"/>
        <dbReference type="ChEBI" id="CHEBI:58125"/>
    </reaction>
</comment>
<dbReference type="GO" id="GO:0030170">
    <property type="term" value="F:pyridoxal phosphate binding"/>
    <property type="evidence" value="ECO:0007669"/>
    <property type="project" value="UniProtKB-UniRule"/>
</dbReference>
<protein>
    <recommendedName>
        <fullName evidence="5">Kynureninase</fullName>
        <ecNumber evidence="5">3.7.1.3</ecNumber>
    </recommendedName>
    <alternativeName>
        <fullName evidence="5">Biosynthesis of nicotinic acid protein 5</fullName>
    </alternativeName>
    <alternativeName>
        <fullName evidence="5">L-kynurenine hydrolase</fullName>
    </alternativeName>
</protein>
<comment type="pathway">
    <text evidence="5">Cofactor biosynthesis; NAD(+) biosynthesis; quinolinate from L-kynurenine: step 2/3.</text>
</comment>
<keyword evidence="8" id="KW-1185">Reference proteome</keyword>
<organism evidence="7 8">
    <name type="scientific">Phaeoacremonium minimum (strain UCR-PA7)</name>
    <name type="common">Esca disease fungus</name>
    <name type="synonym">Togninia minima</name>
    <dbReference type="NCBI Taxonomy" id="1286976"/>
    <lineage>
        <taxon>Eukaryota</taxon>
        <taxon>Fungi</taxon>
        <taxon>Dikarya</taxon>
        <taxon>Ascomycota</taxon>
        <taxon>Pezizomycotina</taxon>
        <taxon>Sordariomycetes</taxon>
        <taxon>Sordariomycetidae</taxon>
        <taxon>Togniniales</taxon>
        <taxon>Togniniaceae</taxon>
        <taxon>Phaeoacremonium</taxon>
    </lineage>
</organism>
<comment type="caution">
    <text evidence="5">Lacks conserved residue(s) required for the propagation of feature annotation.</text>
</comment>
<dbReference type="eggNOG" id="KOG3846">
    <property type="taxonomic scope" value="Eukaryota"/>
</dbReference>
<dbReference type="Gene3D" id="3.90.1150.10">
    <property type="entry name" value="Aspartate Aminotransferase, domain 1"/>
    <property type="match status" value="1"/>
</dbReference>
<dbReference type="PIRSF" id="PIRSF038800">
    <property type="entry name" value="KYNU"/>
    <property type="match status" value="1"/>
</dbReference>
<gene>
    <name evidence="5" type="primary">BNA5</name>
    <name evidence="7" type="ORF">UCRPA7_8044</name>
</gene>
<feature type="binding site" evidence="5">
    <location>
        <position position="167"/>
    </location>
    <ligand>
        <name>pyridoxal 5'-phosphate</name>
        <dbReference type="ChEBI" id="CHEBI:597326"/>
    </ligand>
</feature>
<evidence type="ECO:0000256" key="3">
    <source>
        <dbReference type="ARBA" id="ARBA00022801"/>
    </source>
</evidence>
<evidence type="ECO:0000256" key="2">
    <source>
        <dbReference type="ARBA" id="ARBA00022642"/>
    </source>
</evidence>
<feature type="binding site" evidence="5">
    <location>
        <position position="142"/>
    </location>
    <ligand>
        <name>pyridoxal 5'-phosphate</name>
        <dbReference type="ChEBI" id="CHEBI:597326"/>
    </ligand>
</feature>
<dbReference type="UniPathway" id="UPA00334">
    <property type="reaction ID" value="UER00455"/>
</dbReference>
<evidence type="ECO:0000259" key="6">
    <source>
        <dbReference type="Pfam" id="PF00266"/>
    </source>
</evidence>
<evidence type="ECO:0000256" key="1">
    <source>
        <dbReference type="ARBA" id="ARBA00022490"/>
    </source>
</evidence>
<comment type="function">
    <text evidence="5">Catalyzes the cleavage of L-kynurenine (L-Kyn) and L-3-hydroxykynurenine (L-3OHKyn) into anthranilic acid (AA) and 3-hydroxyanthranilic acid (3-OHAA), respectively.</text>
</comment>
<feature type="modified residue" description="N6-(pyridoxal phosphate)lysine" evidence="5">
    <location>
        <position position="168"/>
    </location>
</feature>
<dbReference type="InterPro" id="IPR010111">
    <property type="entry name" value="Kynureninase"/>
</dbReference>
<dbReference type="Pfam" id="PF22580">
    <property type="entry name" value="KYNU_C"/>
    <property type="match status" value="1"/>
</dbReference>
<proteinExistence type="inferred from homology"/>
<sequence>MAEQCAIKMAPIVGAQPAEVAIMNTLTANLHLLMASFYTPDAKRHKIILEWKPFPSDYYAIESQIRMHGLDPAKSMVEIYPDEYQQGGHYISTSHILATIDEHADDTALILLPGLQYYSGQVFDMPTITNYAQDRGIVVGWDLAHAAGNVPVQLHDWNVDFAMWCTYKYLNAGPGAIAGAFVHEKHGGIKTNEAGKLEFRNRLSGWYGADKSVRFEMSKTFQPIVGAGGFQLSNPSAIDLASLHGALETFSKVTIQELREKSLVLTAYAEWLLDEIVKEDSNGKKESDPAFTIITPRNPKERGAQLSILLRKGLLEKVSKAFEEAGIVCDQRKPDVIRVAPVPIYNSFEDVWKCLNTLRKVILDKMKYR</sequence>
<feature type="binding site" evidence="5">
    <location>
        <position position="145"/>
    </location>
    <ligand>
        <name>pyridoxal 5'-phosphate</name>
        <dbReference type="ChEBI" id="CHEBI:597326"/>
    </ligand>
</feature>
<dbReference type="Gene3D" id="3.40.640.10">
    <property type="entry name" value="Type I PLP-dependent aspartate aminotransferase-like (Major domain)"/>
    <property type="match status" value="1"/>
</dbReference>
<comment type="pathway">
    <text evidence="5">Amino-acid degradation; L-kynurenine degradation; L-alanine and anthranilate from L-kynurenine: step 1/1.</text>
</comment>
<dbReference type="AlphaFoldDB" id="R8BAZ2"/>
<comment type="subunit">
    <text evidence="5">Homodimer.</text>
</comment>
<dbReference type="HAMAP" id="MF_01970">
    <property type="entry name" value="Kynureninase"/>
    <property type="match status" value="1"/>
</dbReference>
<keyword evidence="1 5" id="KW-0963">Cytoplasm</keyword>
<dbReference type="InterPro" id="IPR015421">
    <property type="entry name" value="PyrdxlP-dep_Trfase_major"/>
</dbReference>
<evidence type="ECO:0000313" key="7">
    <source>
        <dbReference type="EMBL" id="EON96447.1"/>
    </source>
</evidence>
<feature type="binding site" evidence="5">
    <location>
        <position position="27"/>
    </location>
    <ligand>
        <name>pyridoxal 5'-phosphate</name>
        <dbReference type="ChEBI" id="CHEBI:597326"/>
    </ligand>
</feature>
<comment type="catalytic activity">
    <reaction evidence="5">
        <text>L-kynurenine + H2O = anthranilate + L-alanine + H(+)</text>
        <dbReference type="Rhea" id="RHEA:16813"/>
        <dbReference type="ChEBI" id="CHEBI:15377"/>
        <dbReference type="ChEBI" id="CHEBI:15378"/>
        <dbReference type="ChEBI" id="CHEBI:16567"/>
        <dbReference type="ChEBI" id="CHEBI:57959"/>
        <dbReference type="ChEBI" id="CHEBI:57972"/>
        <dbReference type="EC" id="3.7.1.3"/>
    </reaction>
</comment>
<feature type="binding site" evidence="5">
    <location>
        <position position="26"/>
    </location>
    <ligand>
        <name>pyridoxal 5'-phosphate</name>
        <dbReference type="ChEBI" id="CHEBI:597326"/>
    </ligand>
</feature>
<feature type="binding site" evidence="5">
    <location>
        <begin position="54"/>
        <end position="57"/>
    </location>
    <ligand>
        <name>pyridoxal 5'-phosphate</name>
        <dbReference type="ChEBI" id="CHEBI:597326"/>
    </ligand>
</feature>
<dbReference type="GO" id="GO:0030429">
    <property type="term" value="F:kynureninase activity"/>
    <property type="evidence" value="ECO:0007669"/>
    <property type="project" value="UniProtKB-UniRule"/>
</dbReference>
<feature type="binding site" evidence="5">
    <location>
        <position position="206"/>
    </location>
    <ligand>
        <name>pyridoxal 5'-phosphate</name>
        <dbReference type="ChEBI" id="CHEBI:597326"/>
    </ligand>
</feature>
<dbReference type="SUPFAM" id="SSF53383">
    <property type="entry name" value="PLP-dependent transferases"/>
    <property type="match status" value="1"/>
</dbReference>
<dbReference type="Proteomes" id="UP000014074">
    <property type="component" value="Unassembled WGS sequence"/>
</dbReference>
<reference evidence="8" key="1">
    <citation type="journal article" date="2013" name="Genome Announc.">
        <title>Draft genome sequence of the ascomycete Phaeoacremonium aleophilum strain UCR-PA7, a causal agent of the esca disease complex in grapevines.</title>
        <authorList>
            <person name="Blanco-Ulate B."/>
            <person name="Rolshausen P."/>
            <person name="Cantu D."/>
        </authorList>
    </citation>
    <scope>NUCLEOTIDE SEQUENCE [LARGE SCALE GENOMIC DNA]</scope>
    <source>
        <strain evidence="8">UCR-PA7</strain>
    </source>
</reference>
<dbReference type="InterPro" id="IPR015424">
    <property type="entry name" value="PyrdxlP-dep_Trfase"/>
</dbReference>
<dbReference type="InterPro" id="IPR000192">
    <property type="entry name" value="Aminotrans_V_dom"/>
</dbReference>
<dbReference type="GO" id="GO:0005737">
    <property type="term" value="C:cytoplasm"/>
    <property type="evidence" value="ECO:0007669"/>
    <property type="project" value="UniProtKB-SubCell"/>
</dbReference>
<dbReference type="GO" id="GO:0019441">
    <property type="term" value="P:L-tryptophan catabolic process to kynurenine"/>
    <property type="evidence" value="ECO:0007669"/>
    <property type="project" value="TreeGrafter"/>
</dbReference>
<keyword evidence="2 5" id="KW-0662">Pyridine nucleotide biosynthesis</keyword>
<comment type="subcellular location">
    <subcellularLocation>
        <location evidence="5">Cytoplasm</location>
    </subcellularLocation>
</comment>
<dbReference type="HOGENOM" id="CLU_003433_4_0_1"/>
<comment type="cofactor">
    <cofactor evidence="5">
        <name>pyridoxal 5'-phosphate</name>
        <dbReference type="ChEBI" id="CHEBI:597326"/>
    </cofactor>
</comment>
<keyword evidence="4 5" id="KW-0663">Pyridoxal phosphate</keyword>
<accession>R8BAZ2</accession>
<dbReference type="KEGG" id="tmn:UCRPA7_8044"/>
<dbReference type="EC" id="3.7.1.3" evidence="5"/>
<evidence type="ECO:0000256" key="5">
    <source>
        <dbReference type="HAMAP-Rule" id="MF_03017"/>
    </source>
</evidence>